<dbReference type="AlphaFoldDB" id="F2B8F4"/>
<gene>
    <name evidence="1" type="ORF">HMPREF9123_0007</name>
</gene>
<evidence type="ECO:0000313" key="1">
    <source>
        <dbReference type="EMBL" id="EGF12294.1"/>
    </source>
</evidence>
<accession>F2B8F4</accession>
<dbReference type="EMBL" id="AFAY01000001">
    <property type="protein sequence ID" value="EGF12294.1"/>
    <property type="molecule type" value="Genomic_DNA"/>
</dbReference>
<keyword evidence="2" id="KW-1185">Reference proteome</keyword>
<dbReference type="Proteomes" id="UP000004105">
    <property type="component" value="Unassembled WGS sequence"/>
</dbReference>
<dbReference type="HOGENOM" id="CLU_2771581_0_0_4"/>
<reference evidence="1 2" key="1">
    <citation type="submission" date="2011-02" db="EMBL/GenBank/DDBJ databases">
        <authorList>
            <person name="Muzny D."/>
            <person name="Qin X."/>
            <person name="Deng J."/>
            <person name="Jiang H."/>
            <person name="Liu Y."/>
            <person name="Qu J."/>
            <person name="Song X.-Z."/>
            <person name="Zhang L."/>
            <person name="Thornton R."/>
            <person name="Coyle M."/>
            <person name="Francisco L."/>
            <person name="Jackson L."/>
            <person name="Javaid M."/>
            <person name="Korchina V."/>
            <person name="Kovar C."/>
            <person name="Mata R."/>
            <person name="Mathew T."/>
            <person name="Ngo R."/>
            <person name="Nguyen L."/>
            <person name="Nguyen N."/>
            <person name="Okwuonu G."/>
            <person name="Ongeri F."/>
            <person name="Pham C."/>
            <person name="Simmons D."/>
            <person name="Wilczek-Boney K."/>
            <person name="Hale W."/>
            <person name="Jakkamsetti A."/>
            <person name="Pham P."/>
            <person name="Ruth R."/>
            <person name="San Lucas F."/>
            <person name="Warren J."/>
            <person name="Zhang J."/>
            <person name="Zhao Z."/>
            <person name="Zhou C."/>
            <person name="Zhu D."/>
            <person name="Lee S."/>
            <person name="Bess C."/>
            <person name="Blankenburg K."/>
            <person name="Forbes L."/>
            <person name="Fu Q."/>
            <person name="Gubbala S."/>
            <person name="Hirani K."/>
            <person name="Jayaseelan J.C."/>
            <person name="Lara F."/>
            <person name="Munidasa M."/>
            <person name="Palculict T."/>
            <person name="Patil S."/>
            <person name="Pu L.-L."/>
            <person name="Saada N."/>
            <person name="Tang L."/>
            <person name="Weissenberger G."/>
            <person name="Zhu Y."/>
            <person name="Hemphill L."/>
            <person name="Shang Y."/>
            <person name="Youmans B."/>
            <person name="Ayvaz T."/>
            <person name="Ross M."/>
            <person name="Santibanez J."/>
            <person name="Aqrawi P."/>
            <person name="Gross S."/>
            <person name="Joshi V."/>
            <person name="Fowler G."/>
            <person name="Nazareth L."/>
            <person name="Reid J."/>
            <person name="Worley K."/>
            <person name="Petrosino J."/>
            <person name="Highlander S."/>
            <person name="Gibbs R."/>
        </authorList>
    </citation>
    <scope>NUCLEOTIDE SEQUENCE [LARGE SCALE GENOMIC DNA]</scope>
    <source>
        <strain evidence="1 2">ATCC BAA-1200</strain>
    </source>
</reference>
<comment type="caution">
    <text evidence="1">The sequence shown here is derived from an EMBL/GenBank/DDBJ whole genome shotgun (WGS) entry which is preliminary data.</text>
</comment>
<name>F2B8F4_9NEIS</name>
<proteinExistence type="predicted"/>
<sequence>MQSIWCEQGLMTCHSKNSAALLCSSVRQNGDVQFAREVANGNKQIIEFIGGSPPFEQRQPFGGIHMNLL</sequence>
<protein>
    <submittedName>
        <fullName evidence="1">Uncharacterized protein</fullName>
    </submittedName>
</protein>
<evidence type="ECO:0000313" key="2">
    <source>
        <dbReference type="Proteomes" id="UP000004105"/>
    </source>
</evidence>
<organism evidence="1 2">
    <name type="scientific">Neisseria bacilliformis ATCC BAA-1200</name>
    <dbReference type="NCBI Taxonomy" id="888742"/>
    <lineage>
        <taxon>Bacteria</taxon>
        <taxon>Pseudomonadati</taxon>
        <taxon>Pseudomonadota</taxon>
        <taxon>Betaproteobacteria</taxon>
        <taxon>Neisseriales</taxon>
        <taxon>Neisseriaceae</taxon>
        <taxon>Neisseria</taxon>
    </lineage>
</organism>